<dbReference type="InterPro" id="IPR016202">
    <property type="entry name" value="DNase_I"/>
</dbReference>
<reference evidence="5" key="2">
    <citation type="submission" date="2025-08" db="UniProtKB">
        <authorList>
            <consortium name="RefSeq"/>
        </authorList>
    </citation>
    <scope>IDENTIFICATION</scope>
    <source>
        <strain evidence="5">S238N-H82</strain>
        <tissue evidence="5">Testes</tissue>
    </source>
</reference>
<keyword evidence="3" id="KW-0472">Membrane</keyword>
<dbReference type="SMART" id="SM00476">
    <property type="entry name" value="DNaseIc"/>
    <property type="match status" value="1"/>
</dbReference>
<dbReference type="OrthoDB" id="10061407at2759"/>
<keyword evidence="3" id="KW-0812">Transmembrane</keyword>
<keyword evidence="3" id="KW-1133">Transmembrane helix</keyword>
<name>A0A9J7KU46_BRAFL</name>
<accession>A0A9J7KU46</accession>
<dbReference type="AlphaFoldDB" id="A0A9J7KU46"/>
<dbReference type="PANTHER" id="PTHR11371:SF33">
    <property type="entry name" value="ENDONUCLEASE_EXONUCLEASE_PHOSPHATASE DOMAIN-CONTAINING PROTEIN"/>
    <property type="match status" value="1"/>
</dbReference>
<keyword evidence="4" id="KW-1185">Reference proteome</keyword>
<dbReference type="PRINTS" id="PR00130">
    <property type="entry name" value="DNASEI"/>
</dbReference>
<evidence type="ECO:0000313" key="5">
    <source>
        <dbReference type="RefSeq" id="XP_035670618.1"/>
    </source>
</evidence>
<evidence type="ECO:0000256" key="1">
    <source>
        <dbReference type="ARBA" id="ARBA00022722"/>
    </source>
</evidence>
<dbReference type="Gene3D" id="3.60.10.10">
    <property type="entry name" value="Endonuclease/exonuclease/phosphatase"/>
    <property type="match status" value="1"/>
</dbReference>
<evidence type="ECO:0000256" key="3">
    <source>
        <dbReference type="SAM" id="Phobius"/>
    </source>
</evidence>
<evidence type="ECO:0000313" key="4">
    <source>
        <dbReference type="Proteomes" id="UP000001554"/>
    </source>
</evidence>
<gene>
    <name evidence="5" type="primary">LOC118412091</name>
</gene>
<dbReference type="GO" id="GO:0003677">
    <property type="term" value="F:DNA binding"/>
    <property type="evidence" value="ECO:0000318"/>
    <property type="project" value="GO_Central"/>
</dbReference>
<proteinExistence type="predicted"/>
<dbReference type="CDD" id="cd10282">
    <property type="entry name" value="DNase1"/>
    <property type="match status" value="1"/>
</dbReference>
<keyword evidence="2" id="KW-0378">Hydrolase</keyword>
<evidence type="ECO:0000256" key="2">
    <source>
        <dbReference type="ARBA" id="ARBA00022801"/>
    </source>
</evidence>
<dbReference type="GO" id="GO:0006308">
    <property type="term" value="P:DNA catabolic process"/>
    <property type="evidence" value="ECO:0000318"/>
    <property type="project" value="GO_Central"/>
</dbReference>
<dbReference type="Proteomes" id="UP000001554">
    <property type="component" value="Chromosome 3"/>
</dbReference>
<keyword evidence="1" id="KW-0540">Nuclease</keyword>
<protein>
    <submittedName>
        <fullName evidence="5">Deoxyribonuclease-1-like</fullName>
    </submittedName>
</protein>
<sequence>MAELNFRNRLRVFTFVVTMTAYLVSVVPATNAYREFGSTAGSKGRLRIGEFHLKKFGRATMEEPAEVQILIKLIQRYDILLLLGIMDNTGKAIYELFDKITINLSDDEVYGIIVSKRVGIVPREQFAFIYRVDKGVVMADSYYYELKGDVRVFDRAPFIVRFSLQDLGSSCDTGSCDKGLPALDDVALVAVFASATDTAQEIDHLVNVYSDVYEKWRVKDVLFAGNFRAGCNYVTGKQLKSSRLRANSKFHWPIGDDVDTTLAKLGCAYDRFVLAGHDLKRAFIPDSGTIFEYDTAYDLDRDLVEDISDHYPIEIQIQPAGSLKDHWNLRGVESEQSLKLYDARASVSDPAHLVTTFSETFEDYRVETLYTETGNLRKILAAKFFPDGSKLQKEIKDLKIVLHFLSPDILPRFKKAFGEEDRNLTLMLVCDVIEGGCEISISTRMV</sequence>
<dbReference type="GO" id="GO:0004530">
    <property type="term" value="F:deoxyribonuclease I activity"/>
    <property type="evidence" value="ECO:0000318"/>
    <property type="project" value="GO_Central"/>
</dbReference>
<dbReference type="KEGG" id="bfo:118412091"/>
<dbReference type="GO" id="GO:0005634">
    <property type="term" value="C:nucleus"/>
    <property type="evidence" value="ECO:0000318"/>
    <property type="project" value="GO_Central"/>
</dbReference>
<reference evidence="4" key="1">
    <citation type="journal article" date="2020" name="Nat. Ecol. Evol.">
        <title>Deeply conserved synteny resolves early events in vertebrate evolution.</title>
        <authorList>
            <person name="Simakov O."/>
            <person name="Marletaz F."/>
            <person name="Yue J.X."/>
            <person name="O'Connell B."/>
            <person name="Jenkins J."/>
            <person name="Brandt A."/>
            <person name="Calef R."/>
            <person name="Tung C.H."/>
            <person name="Huang T.K."/>
            <person name="Schmutz J."/>
            <person name="Satoh N."/>
            <person name="Yu J.K."/>
            <person name="Putnam N.H."/>
            <person name="Green R.E."/>
            <person name="Rokhsar D.S."/>
        </authorList>
    </citation>
    <scope>NUCLEOTIDE SEQUENCE [LARGE SCALE GENOMIC DNA]</scope>
    <source>
        <strain evidence="4">S238N-H82</strain>
    </source>
</reference>
<dbReference type="OMA" id="EGGCEIS"/>
<dbReference type="RefSeq" id="XP_035670618.1">
    <property type="nucleotide sequence ID" value="XM_035814725.1"/>
</dbReference>
<dbReference type="SUPFAM" id="SSF56219">
    <property type="entry name" value="DNase I-like"/>
    <property type="match status" value="1"/>
</dbReference>
<feature type="transmembrane region" description="Helical" evidence="3">
    <location>
        <begin position="12"/>
        <end position="33"/>
    </location>
</feature>
<dbReference type="PANTHER" id="PTHR11371">
    <property type="entry name" value="DEOXYRIBONUCLEASE"/>
    <property type="match status" value="1"/>
</dbReference>
<dbReference type="InterPro" id="IPR036691">
    <property type="entry name" value="Endo/exonu/phosph_ase_sf"/>
</dbReference>
<dbReference type="GeneID" id="118412091"/>
<organism evidence="4 5">
    <name type="scientific">Branchiostoma floridae</name>
    <name type="common">Florida lancelet</name>
    <name type="synonym">Amphioxus</name>
    <dbReference type="NCBI Taxonomy" id="7739"/>
    <lineage>
        <taxon>Eukaryota</taxon>
        <taxon>Metazoa</taxon>
        <taxon>Chordata</taxon>
        <taxon>Cephalochordata</taxon>
        <taxon>Leptocardii</taxon>
        <taxon>Amphioxiformes</taxon>
        <taxon>Branchiostomatidae</taxon>
        <taxon>Branchiostoma</taxon>
    </lineage>
</organism>